<keyword evidence="7" id="KW-0963">Cytoplasm</keyword>
<keyword evidence="6 7" id="KW-0862">Zinc</keyword>
<keyword evidence="4 7" id="KW-0255">Endonuclease</keyword>
<proteinExistence type="inferred from homology"/>
<dbReference type="NCBIfam" id="TIGR00043">
    <property type="entry name" value="rRNA maturation RNase YbeY"/>
    <property type="match status" value="1"/>
</dbReference>
<dbReference type="EMBL" id="VHIQ01000002">
    <property type="protein sequence ID" value="TPV34935.1"/>
    <property type="molecule type" value="Genomic_DNA"/>
</dbReference>
<keyword evidence="9" id="KW-1185">Reference proteome</keyword>
<dbReference type="InterPro" id="IPR020549">
    <property type="entry name" value="YbeY_CS"/>
</dbReference>
<evidence type="ECO:0000256" key="7">
    <source>
        <dbReference type="HAMAP-Rule" id="MF_00009"/>
    </source>
</evidence>
<dbReference type="GO" id="GO:0005737">
    <property type="term" value="C:cytoplasm"/>
    <property type="evidence" value="ECO:0007669"/>
    <property type="project" value="UniProtKB-SubCell"/>
</dbReference>
<dbReference type="SUPFAM" id="SSF55486">
    <property type="entry name" value="Metalloproteases ('zincins'), catalytic domain"/>
    <property type="match status" value="1"/>
</dbReference>
<dbReference type="HAMAP" id="MF_00009">
    <property type="entry name" value="Endoribonucl_YbeY"/>
    <property type="match status" value="1"/>
</dbReference>
<dbReference type="AlphaFoldDB" id="A0A506PNY2"/>
<dbReference type="OrthoDB" id="9811984at2"/>
<reference evidence="8 9" key="1">
    <citation type="submission" date="2019-06" db="EMBL/GenBank/DDBJ databases">
        <title>Flavobacteriaceae Paucihalobacterium erythroidium CWB-1, complete genome.</title>
        <authorList>
            <person name="Wu S."/>
        </authorList>
    </citation>
    <scope>NUCLEOTIDE SEQUENCE [LARGE SCALE GENOMIC DNA]</scope>
    <source>
        <strain evidence="8 9">CWB-1</strain>
    </source>
</reference>
<dbReference type="EC" id="3.1.-.-" evidence="7"/>
<dbReference type="GO" id="GO:0006364">
    <property type="term" value="P:rRNA processing"/>
    <property type="evidence" value="ECO:0007669"/>
    <property type="project" value="UniProtKB-UniRule"/>
</dbReference>
<feature type="binding site" evidence="7">
    <location>
        <position position="109"/>
    </location>
    <ligand>
        <name>Zn(2+)</name>
        <dbReference type="ChEBI" id="CHEBI:29105"/>
        <note>catalytic</note>
    </ligand>
</feature>
<dbReference type="GO" id="GO:0004222">
    <property type="term" value="F:metalloendopeptidase activity"/>
    <property type="evidence" value="ECO:0007669"/>
    <property type="project" value="InterPro"/>
</dbReference>
<evidence type="ECO:0000256" key="5">
    <source>
        <dbReference type="ARBA" id="ARBA00022801"/>
    </source>
</evidence>
<dbReference type="PANTHER" id="PTHR46986">
    <property type="entry name" value="ENDORIBONUCLEASE YBEY, CHLOROPLASTIC"/>
    <property type="match status" value="1"/>
</dbReference>
<comment type="caution">
    <text evidence="8">The sequence shown here is derived from an EMBL/GenBank/DDBJ whole genome shotgun (WGS) entry which is preliminary data.</text>
</comment>
<dbReference type="GO" id="GO:0008270">
    <property type="term" value="F:zinc ion binding"/>
    <property type="evidence" value="ECO:0007669"/>
    <property type="project" value="UniProtKB-UniRule"/>
</dbReference>
<keyword evidence="7" id="KW-0690">Ribosome biogenesis</keyword>
<keyword evidence="7" id="KW-0698">rRNA processing</keyword>
<evidence type="ECO:0000256" key="1">
    <source>
        <dbReference type="ARBA" id="ARBA00010875"/>
    </source>
</evidence>
<name>A0A506PNY2_9FLAO</name>
<dbReference type="RefSeq" id="WP_140989393.1">
    <property type="nucleotide sequence ID" value="NZ_VHIQ01000002.1"/>
</dbReference>
<evidence type="ECO:0000256" key="2">
    <source>
        <dbReference type="ARBA" id="ARBA00022722"/>
    </source>
</evidence>
<dbReference type="GO" id="GO:0004521">
    <property type="term" value="F:RNA endonuclease activity"/>
    <property type="evidence" value="ECO:0007669"/>
    <property type="project" value="UniProtKB-UniRule"/>
</dbReference>
<comment type="subcellular location">
    <subcellularLocation>
        <location evidence="7">Cytoplasm</location>
    </subcellularLocation>
</comment>
<dbReference type="Pfam" id="PF02130">
    <property type="entry name" value="YbeY"/>
    <property type="match status" value="1"/>
</dbReference>
<dbReference type="Gene3D" id="3.40.390.30">
    <property type="entry name" value="Metalloproteases ('zincins'), catalytic domain"/>
    <property type="match status" value="1"/>
</dbReference>
<dbReference type="InterPro" id="IPR002036">
    <property type="entry name" value="YbeY"/>
</dbReference>
<evidence type="ECO:0000256" key="3">
    <source>
        <dbReference type="ARBA" id="ARBA00022723"/>
    </source>
</evidence>
<comment type="similarity">
    <text evidence="1 7">Belongs to the endoribonuclease YbeY family.</text>
</comment>
<accession>A0A506PNY2</accession>
<comment type="cofactor">
    <cofactor evidence="7">
        <name>Zn(2+)</name>
        <dbReference type="ChEBI" id="CHEBI:29105"/>
    </cofactor>
    <text evidence="7">Binds 1 zinc ion.</text>
</comment>
<keyword evidence="2 7" id="KW-0540">Nuclease</keyword>
<dbReference type="PROSITE" id="PS01306">
    <property type="entry name" value="UPF0054"/>
    <property type="match status" value="1"/>
</dbReference>
<evidence type="ECO:0000256" key="6">
    <source>
        <dbReference type="ARBA" id="ARBA00022833"/>
    </source>
</evidence>
<evidence type="ECO:0000313" key="9">
    <source>
        <dbReference type="Proteomes" id="UP000317332"/>
    </source>
</evidence>
<sequence length="135" mass="15637">MINFFAETEFQLKGEDKISAWINNAITAENKIEGEINFIFVNDDYLLDLNEKFLNHDTLTDIITFDNSVGNILHADIYISTERVQDNATDFKVSFQEELHRVMIHGVLHLAGYGDKTDDEVAVMRARENHYLERL</sequence>
<evidence type="ECO:0000313" key="8">
    <source>
        <dbReference type="EMBL" id="TPV34935.1"/>
    </source>
</evidence>
<keyword evidence="5 7" id="KW-0378">Hydrolase</keyword>
<dbReference type="PANTHER" id="PTHR46986:SF1">
    <property type="entry name" value="ENDORIBONUCLEASE YBEY, CHLOROPLASTIC"/>
    <property type="match status" value="1"/>
</dbReference>
<gene>
    <name evidence="7 8" type="primary">ybeY</name>
    <name evidence="8" type="ORF">FJ651_05250</name>
</gene>
<evidence type="ECO:0000256" key="4">
    <source>
        <dbReference type="ARBA" id="ARBA00022759"/>
    </source>
</evidence>
<feature type="binding site" evidence="7">
    <location>
        <position position="115"/>
    </location>
    <ligand>
        <name>Zn(2+)</name>
        <dbReference type="ChEBI" id="CHEBI:29105"/>
        <note>catalytic</note>
    </ligand>
</feature>
<feature type="binding site" evidence="7">
    <location>
        <position position="105"/>
    </location>
    <ligand>
        <name>Zn(2+)</name>
        <dbReference type="ChEBI" id="CHEBI:29105"/>
        <note>catalytic</note>
    </ligand>
</feature>
<comment type="function">
    <text evidence="7">Single strand-specific metallo-endoribonuclease involved in late-stage 70S ribosome quality control and in maturation of the 3' terminus of the 16S rRNA.</text>
</comment>
<organism evidence="8 9">
    <name type="scientific">Paucihalobacter ruber</name>
    <dbReference type="NCBI Taxonomy" id="2567861"/>
    <lineage>
        <taxon>Bacteria</taxon>
        <taxon>Pseudomonadati</taxon>
        <taxon>Bacteroidota</taxon>
        <taxon>Flavobacteriia</taxon>
        <taxon>Flavobacteriales</taxon>
        <taxon>Flavobacteriaceae</taxon>
        <taxon>Paucihalobacter</taxon>
    </lineage>
</organism>
<dbReference type="InterPro" id="IPR023091">
    <property type="entry name" value="MetalPrtase_cat_dom_sf_prd"/>
</dbReference>
<protein>
    <recommendedName>
        <fullName evidence="7">Endoribonuclease YbeY</fullName>
        <ecNumber evidence="7">3.1.-.-</ecNumber>
    </recommendedName>
</protein>
<dbReference type="Proteomes" id="UP000317332">
    <property type="component" value="Unassembled WGS sequence"/>
</dbReference>
<keyword evidence="3 7" id="KW-0479">Metal-binding</keyword>